<dbReference type="Pfam" id="PF13439">
    <property type="entry name" value="Glyco_transf_4"/>
    <property type="match status" value="1"/>
</dbReference>
<feature type="domain" description="Glycosyltransferase subfamily 4-like N-terminal" evidence="2">
    <location>
        <begin position="69"/>
        <end position="158"/>
    </location>
</feature>
<proteinExistence type="predicted"/>
<comment type="caution">
    <text evidence="3">The sequence shown here is derived from an EMBL/GenBank/DDBJ whole genome shotgun (WGS) entry which is preliminary data.</text>
</comment>
<accession>A0A7C9FEV1</accession>
<organism evidence="3 4">
    <name type="scientific">Salmonirosea aquatica</name>
    <dbReference type="NCBI Taxonomy" id="2654236"/>
    <lineage>
        <taxon>Bacteria</taxon>
        <taxon>Pseudomonadati</taxon>
        <taxon>Bacteroidota</taxon>
        <taxon>Cytophagia</taxon>
        <taxon>Cytophagales</taxon>
        <taxon>Spirosomataceae</taxon>
        <taxon>Salmonirosea</taxon>
    </lineage>
</organism>
<protein>
    <submittedName>
        <fullName evidence="3">Glycosyltransferase</fullName>
    </submittedName>
</protein>
<dbReference type="Gene3D" id="3.40.50.2000">
    <property type="entry name" value="Glycogen Phosphorylase B"/>
    <property type="match status" value="2"/>
</dbReference>
<evidence type="ECO:0000313" key="4">
    <source>
        <dbReference type="Proteomes" id="UP000479293"/>
    </source>
</evidence>
<dbReference type="Pfam" id="PF00534">
    <property type="entry name" value="Glycos_transf_1"/>
    <property type="match status" value="1"/>
</dbReference>
<dbReference type="SUPFAM" id="SSF53756">
    <property type="entry name" value="UDP-Glycosyltransferase/glycogen phosphorylase"/>
    <property type="match status" value="1"/>
</dbReference>
<feature type="domain" description="Glycosyl transferase family 1" evidence="1">
    <location>
        <begin position="168"/>
        <end position="322"/>
    </location>
</feature>
<sequence length="348" mass="39460">MKKYKVVTVATSSRTRGGITSVINAYRQSTLWTDWNMVWIETHIDRSKIAKLWILIKGLFIFLYHLPSANLIHLHFSEPVSAVRKLLFVFLTKLFHKKLLVHFHAFSTNTTIHGRVSFVYKYIFRNADKIIVLSNYWREEIAHKWPYLTNKIMVIYNPCTQVKPMLIERQNAILFAGTVNQRKGYQDLIKAFAAVKDDHPNWKLVFAGNGEIEAAKQLAKTLQIDTNVEFLGWVSGSSKDMAFRQSSIFCLPSYAEGLPMAMLDAFSYGLPVITTPVGGIPDLLTDSQNALIYQPGDIRALSHCLTKCISDLAVRNSLAESSFKMSATTLNLTTITKELASIYQQMLA</sequence>
<dbReference type="GO" id="GO:0016757">
    <property type="term" value="F:glycosyltransferase activity"/>
    <property type="evidence" value="ECO:0007669"/>
    <property type="project" value="InterPro"/>
</dbReference>
<dbReference type="CDD" id="cd03801">
    <property type="entry name" value="GT4_PimA-like"/>
    <property type="match status" value="1"/>
</dbReference>
<dbReference type="RefSeq" id="WP_152763471.1">
    <property type="nucleotide sequence ID" value="NZ_WHLY01000002.1"/>
</dbReference>
<dbReference type="Proteomes" id="UP000479293">
    <property type="component" value="Unassembled WGS sequence"/>
</dbReference>
<dbReference type="AlphaFoldDB" id="A0A7C9FEV1"/>
<dbReference type="EMBL" id="WHLY01000002">
    <property type="protein sequence ID" value="MPR35970.1"/>
    <property type="molecule type" value="Genomic_DNA"/>
</dbReference>
<evidence type="ECO:0000313" key="3">
    <source>
        <dbReference type="EMBL" id="MPR35970.1"/>
    </source>
</evidence>
<dbReference type="PANTHER" id="PTHR12526">
    <property type="entry name" value="GLYCOSYLTRANSFERASE"/>
    <property type="match status" value="1"/>
</dbReference>
<name>A0A7C9FEV1_9BACT</name>
<keyword evidence="4" id="KW-1185">Reference proteome</keyword>
<dbReference type="InterPro" id="IPR001296">
    <property type="entry name" value="Glyco_trans_1"/>
</dbReference>
<evidence type="ECO:0000259" key="2">
    <source>
        <dbReference type="Pfam" id="PF13439"/>
    </source>
</evidence>
<dbReference type="PANTHER" id="PTHR12526:SF630">
    <property type="entry name" value="GLYCOSYLTRANSFERASE"/>
    <property type="match status" value="1"/>
</dbReference>
<keyword evidence="3" id="KW-0808">Transferase</keyword>
<dbReference type="InterPro" id="IPR028098">
    <property type="entry name" value="Glyco_trans_4-like_N"/>
</dbReference>
<evidence type="ECO:0000259" key="1">
    <source>
        <dbReference type="Pfam" id="PF00534"/>
    </source>
</evidence>
<gene>
    <name evidence="3" type="ORF">GBK04_22120</name>
</gene>
<reference evidence="3 4" key="1">
    <citation type="submission" date="2019-10" db="EMBL/GenBank/DDBJ databases">
        <title>Draft Genome Sequence of Cytophagaceae sp. SJW1-29.</title>
        <authorList>
            <person name="Choi A."/>
        </authorList>
    </citation>
    <scope>NUCLEOTIDE SEQUENCE [LARGE SCALE GENOMIC DNA]</scope>
    <source>
        <strain evidence="3 4">SJW1-29</strain>
    </source>
</reference>